<keyword evidence="4 8" id="KW-0479">Metal-binding</keyword>
<evidence type="ECO:0000256" key="2">
    <source>
        <dbReference type="ARBA" id="ARBA00010772"/>
    </source>
</evidence>
<evidence type="ECO:0000313" key="11">
    <source>
        <dbReference type="Proteomes" id="UP000636793"/>
    </source>
</evidence>
<keyword evidence="11" id="KW-1185">Reference proteome</keyword>
<feature type="active site" evidence="7">
    <location>
        <position position="264"/>
    </location>
</feature>
<feature type="binding site" evidence="8">
    <location>
        <position position="123"/>
    </location>
    <ligand>
        <name>Zn(2+)</name>
        <dbReference type="ChEBI" id="CHEBI:29105"/>
    </ligand>
</feature>
<evidence type="ECO:0000256" key="7">
    <source>
        <dbReference type="PIRSR" id="PIRSR001480-1"/>
    </source>
</evidence>
<dbReference type="GO" id="GO:0005975">
    <property type="term" value="P:carbohydrate metabolic process"/>
    <property type="evidence" value="ECO:0007669"/>
    <property type="project" value="InterPro"/>
</dbReference>
<dbReference type="PANTHER" id="PTHR10309">
    <property type="entry name" value="MANNOSE-6-PHOSPHATE ISOMERASE"/>
    <property type="match status" value="1"/>
</dbReference>
<protein>
    <recommendedName>
        <fullName evidence="3">mannose-6-phosphate isomerase</fullName>
        <ecNumber evidence="3">5.3.1.8</ecNumber>
    </recommendedName>
</protein>
<dbReference type="InterPro" id="IPR046457">
    <property type="entry name" value="PMI_typeI_cat"/>
</dbReference>
<name>A0A916TEA3_9MICO</name>
<proteinExistence type="inferred from homology"/>
<dbReference type="Gene3D" id="1.10.441.10">
    <property type="entry name" value="Phosphomannose Isomerase, domain 2"/>
    <property type="match status" value="1"/>
</dbReference>
<dbReference type="SUPFAM" id="SSF51182">
    <property type="entry name" value="RmlC-like cupins"/>
    <property type="match status" value="1"/>
</dbReference>
<dbReference type="Proteomes" id="UP000636793">
    <property type="component" value="Unassembled WGS sequence"/>
</dbReference>
<accession>A0A916TEA3</accession>
<evidence type="ECO:0000256" key="6">
    <source>
        <dbReference type="ARBA" id="ARBA00023235"/>
    </source>
</evidence>
<dbReference type="PRINTS" id="PR00714">
    <property type="entry name" value="MAN6PISMRASE"/>
</dbReference>
<dbReference type="InterPro" id="IPR001250">
    <property type="entry name" value="Man6P_Isoase-1"/>
</dbReference>
<dbReference type="InterPro" id="IPR011051">
    <property type="entry name" value="RmlC_Cupin_sf"/>
</dbReference>
<evidence type="ECO:0000256" key="5">
    <source>
        <dbReference type="ARBA" id="ARBA00022833"/>
    </source>
</evidence>
<keyword evidence="6 10" id="KW-0413">Isomerase</keyword>
<feature type="domain" description="Phosphomannose isomerase type I catalytic" evidence="9">
    <location>
        <begin position="1"/>
        <end position="139"/>
    </location>
</feature>
<dbReference type="GO" id="GO:0004476">
    <property type="term" value="F:mannose-6-phosphate isomerase activity"/>
    <property type="evidence" value="ECO:0007669"/>
    <property type="project" value="UniProtKB-EC"/>
</dbReference>
<dbReference type="InterPro" id="IPR016305">
    <property type="entry name" value="Mannose-6-P_Isomerase"/>
</dbReference>
<dbReference type="PANTHER" id="PTHR10309:SF0">
    <property type="entry name" value="MANNOSE-6-PHOSPHATE ISOMERASE"/>
    <property type="match status" value="1"/>
</dbReference>
<reference evidence="10" key="2">
    <citation type="submission" date="2020-09" db="EMBL/GenBank/DDBJ databases">
        <authorList>
            <person name="Sun Q."/>
            <person name="Zhou Y."/>
        </authorList>
    </citation>
    <scope>NUCLEOTIDE SEQUENCE</scope>
    <source>
        <strain evidence="10">CGMCC 1.15085</strain>
    </source>
</reference>
<dbReference type="CDD" id="cd07011">
    <property type="entry name" value="cupin_PMI_type_I_N"/>
    <property type="match status" value="1"/>
</dbReference>
<reference evidence="10" key="1">
    <citation type="journal article" date="2014" name="Int. J. Syst. Evol. Microbiol.">
        <title>Complete genome sequence of Corynebacterium casei LMG S-19264T (=DSM 44701T), isolated from a smear-ripened cheese.</title>
        <authorList>
            <consortium name="US DOE Joint Genome Institute (JGI-PGF)"/>
            <person name="Walter F."/>
            <person name="Albersmeier A."/>
            <person name="Kalinowski J."/>
            <person name="Ruckert C."/>
        </authorList>
    </citation>
    <scope>NUCLEOTIDE SEQUENCE</scope>
    <source>
        <strain evidence="10">CGMCC 1.15085</strain>
    </source>
</reference>
<comment type="caution">
    <text evidence="10">The sequence shown here is derived from an EMBL/GenBank/DDBJ whole genome shotgun (WGS) entry which is preliminary data.</text>
</comment>
<evidence type="ECO:0000313" key="10">
    <source>
        <dbReference type="EMBL" id="GGB41601.1"/>
    </source>
</evidence>
<evidence type="ECO:0000256" key="8">
    <source>
        <dbReference type="PIRSR" id="PIRSR001480-2"/>
    </source>
</evidence>
<feature type="binding site" evidence="8">
    <location>
        <position position="245"/>
    </location>
    <ligand>
        <name>Zn(2+)</name>
        <dbReference type="ChEBI" id="CHEBI:29105"/>
    </ligand>
</feature>
<sequence length="404" mass="43030">MYRLAPQVRNYPWGSHTVLARLTGRPHPTQQPEAELWIGAHPIASATLLLPGVSATRTLDGVIRSDPVAAMGPACASRFGPRLPFLLKVLAVEAPLSIQCHPSTTQVQSAPSTTYPDLWGKPEAVLALTRFEVCAGLRPFPQLQERLTSLRIPLLTSLTRQSATDPDPMRALLGRLLRLPDAVGRQLSADTVTSLRHEGNDPAVLAVQRAARQHPDDIGLVVLLMMRYRVLTPGTLMYLSPGVLHAYLSGTAVEIQANSDNVVRAGLTGKPTNVAELLRIVDTARQPTAPAPICSGRTRTWPVRWQTHFALHHVGGGATGVMLPGQGTPRIALALGAPVRLSGSDQKLQLAPGQCCFLPATESPVTVVGPGEVYLARPGVIKGRAAARPNTVVGARLSATGARS</sequence>
<evidence type="ECO:0000256" key="3">
    <source>
        <dbReference type="ARBA" id="ARBA00011956"/>
    </source>
</evidence>
<dbReference type="RefSeq" id="WP_188838366.1">
    <property type="nucleotide sequence ID" value="NZ_BMHI01000005.1"/>
</dbReference>
<dbReference type="EC" id="5.3.1.8" evidence="3"/>
<dbReference type="AlphaFoldDB" id="A0A916TEA3"/>
<dbReference type="Pfam" id="PF20511">
    <property type="entry name" value="PMI_typeI_cat"/>
    <property type="match status" value="1"/>
</dbReference>
<evidence type="ECO:0000259" key="9">
    <source>
        <dbReference type="Pfam" id="PF20511"/>
    </source>
</evidence>
<organism evidence="10 11">
    <name type="scientific">Flexivirga endophytica</name>
    <dbReference type="NCBI Taxonomy" id="1849103"/>
    <lineage>
        <taxon>Bacteria</taxon>
        <taxon>Bacillati</taxon>
        <taxon>Actinomycetota</taxon>
        <taxon>Actinomycetes</taxon>
        <taxon>Micrococcales</taxon>
        <taxon>Dermacoccaceae</taxon>
        <taxon>Flexivirga</taxon>
    </lineage>
</organism>
<dbReference type="NCBIfam" id="TIGR00218">
    <property type="entry name" value="manA"/>
    <property type="match status" value="1"/>
</dbReference>
<dbReference type="EMBL" id="BMHI01000005">
    <property type="protein sequence ID" value="GGB41601.1"/>
    <property type="molecule type" value="Genomic_DNA"/>
</dbReference>
<comment type="catalytic activity">
    <reaction evidence="1">
        <text>D-mannose 6-phosphate = D-fructose 6-phosphate</text>
        <dbReference type="Rhea" id="RHEA:12356"/>
        <dbReference type="ChEBI" id="CHEBI:58735"/>
        <dbReference type="ChEBI" id="CHEBI:61527"/>
        <dbReference type="EC" id="5.3.1.8"/>
    </reaction>
</comment>
<dbReference type="InterPro" id="IPR014710">
    <property type="entry name" value="RmlC-like_jellyroll"/>
</dbReference>
<dbReference type="PIRSF" id="PIRSF001480">
    <property type="entry name" value="Mannose-6-phosphate_isomerase"/>
    <property type="match status" value="1"/>
</dbReference>
<dbReference type="GO" id="GO:0008270">
    <property type="term" value="F:zinc ion binding"/>
    <property type="evidence" value="ECO:0007669"/>
    <property type="project" value="InterPro"/>
</dbReference>
<dbReference type="GO" id="GO:0009298">
    <property type="term" value="P:GDP-mannose biosynthetic process"/>
    <property type="evidence" value="ECO:0007669"/>
    <property type="project" value="InterPro"/>
</dbReference>
<evidence type="ECO:0000256" key="4">
    <source>
        <dbReference type="ARBA" id="ARBA00022723"/>
    </source>
</evidence>
<evidence type="ECO:0000256" key="1">
    <source>
        <dbReference type="ARBA" id="ARBA00000757"/>
    </source>
</evidence>
<feature type="binding site" evidence="8">
    <location>
        <position position="101"/>
    </location>
    <ligand>
        <name>Zn(2+)</name>
        <dbReference type="ChEBI" id="CHEBI:29105"/>
    </ligand>
</feature>
<comment type="similarity">
    <text evidence="2">Belongs to the mannose-6-phosphate isomerase type 1 family.</text>
</comment>
<dbReference type="GO" id="GO:0005829">
    <property type="term" value="C:cytosol"/>
    <property type="evidence" value="ECO:0007669"/>
    <property type="project" value="TreeGrafter"/>
</dbReference>
<gene>
    <name evidence="10" type="primary">manA</name>
    <name evidence="10" type="ORF">GCM10011492_35660</name>
</gene>
<keyword evidence="5 8" id="KW-0862">Zinc</keyword>
<feature type="binding site" evidence="8">
    <location>
        <position position="99"/>
    </location>
    <ligand>
        <name>Zn(2+)</name>
        <dbReference type="ChEBI" id="CHEBI:29105"/>
    </ligand>
</feature>
<dbReference type="Gene3D" id="2.60.120.10">
    <property type="entry name" value="Jelly Rolls"/>
    <property type="match status" value="2"/>
</dbReference>
<comment type="cofactor">
    <cofactor evidence="8">
        <name>Zn(2+)</name>
        <dbReference type="ChEBI" id="CHEBI:29105"/>
    </cofactor>
    <text evidence="8">Binds 1 zinc ion per subunit.</text>
</comment>